<organism evidence="2 3">
    <name type="scientific">Oryza meyeriana var. granulata</name>
    <dbReference type="NCBI Taxonomy" id="110450"/>
    <lineage>
        <taxon>Eukaryota</taxon>
        <taxon>Viridiplantae</taxon>
        <taxon>Streptophyta</taxon>
        <taxon>Embryophyta</taxon>
        <taxon>Tracheophyta</taxon>
        <taxon>Spermatophyta</taxon>
        <taxon>Magnoliopsida</taxon>
        <taxon>Liliopsida</taxon>
        <taxon>Poales</taxon>
        <taxon>Poaceae</taxon>
        <taxon>BOP clade</taxon>
        <taxon>Oryzoideae</taxon>
        <taxon>Oryzeae</taxon>
        <taxon>Oryzinae</taxon>
        <taxon>Oryza</taxon>
        <taxon>Oryza meyeriana</taxon>
    </lineage>
</organism>
<name>A0A6G1FF87_9ORYZ</name>
<feature type="compositionally biased region" description="Low complexity" evidence="1">
    <location>
        <begin position="56"/>
        <end position="84"/>
    </location>
</feature>
<dbReference type="AlphaFoldDB" id="A0A6G1FF87"/>
<proteinExistence type="predicted"/>
<evidence type="ECO:0000313" key="2">
    <source>
        <dbReference type="EMBL" id="KAF0935628.1"/>
    </source>
</evidence>
<evidence type="ECO:0000256" key="1">
    <source>
        <dbReference type="SAM" id="MobiDB-lite"/>
    </source>
</evidence>
<feature type="compositionally biased region" description="Low complexity" evidence="1">
    <location>
        <begin position="38"/>
        <end position="47"/>
    </location>
</feature>
<accession>A0A6G1FF87</accession>
<comment type="caution">
    <text evidence="2">The sequence shown here is derived from an EMBL/GenBank/DDBJ whole genome shotgun (WGS) entry which is preliminary data.</text>
</comment>
<reference evidence="2 3" key="1">
    <citation type="submission" date="2019-11" db="EMBL/GenBank/DDBJ databases">
        <title>Whole genome sequence of Oryza granulata.</title>
        <authorList>
            <person name="Li W."/>
        </authorList>
    </citation>
    <scope>NUCLEOTIDE SEQUENCE [LARGE SCALE GENOMIC DNA]</scope>
    <source>
        <strain evidence="3">cv. Menghai</strain>
        <tissue evidence="2">Leaf</tissue>
    </source>
</reference>
<gene>
    <name evidence="2" type="ORF">E2562_035080</name>
</gene>
<protein>
    <submittedName>
        <fullName evidence="2">Uncharacterized protein</fullName>
    </submittedName>
</protein>
<keyword evidence="3" id="KW-1185">Reference proteome</keyword>
<dbReference type="Proteomes" id="UP000479710">
    <property type="component" value="Unassembled WGS sequence"/>
</dbReference>
<sequence>MLLDTCNAITARLDRLCRRRLLSRFTLHLLSSSPPPSSVRRSPTVTSARRRRLPHRSLLSRSTNLAAVSPVLQVSSSPSTPSPRSQRRPPPPCSALAALATKAGEVDAVDKAVRKLTSVLDNEGDLDEAALQVAAQEVEKRMEELTAPLDRLSD</sequence>
<feature type="region of interest" description="Disordered" evidence="1">
    <location>
        <begin position="32"/>
        <end position="94"/>
    </location>
</feature>
<dbReference type="EMBL" id="SPHZ02000001">
    <property type="protein sequence ID" value="KAF0935628.1"/>
    <property type="molecule type" value="Genomic_DNA"/>
</dbReference>
<evidence type="ECO:0000313" key="3">
    <source>
        <dbReference type="Proteomes" id="UP000479710"/>
    </source>
</evidence>